<comment type="caution">
    <text evidence="1">The sequence shown here is derived from an EMBL/GenBank/DDBJ whole genome shotgun (WGS) entry which is preliminary data.</text>
</comment>
<name>A0A0E9N9L0_SAICN</name>
<evidence type="ECO:0000313" key="2">
    <source>
        <dbReference type="Proteomes" id="UP000033140"/>
    </source>
</evidence>
<protein>
    <submittedName>
        <fullName evidence="1">Uncharacterized protein</fullName>
    </submittedName>
</protein>
<keyword evidence="2" id="KW-1185">Reference proteome</keyword>
<dbReference type="Proteomes" id="UP000033140">
    <property type="component" value="Unassembled WGS sequence"/>
</dbReference>
<evidence type="ECO:0000313" key="1">
    <source>
        <dbReference type="EMBL" id="GAO46577.1"/>
    </source>
</evidence>
<reference evidence="1 2" key="2">
    <citation type="journal article" date="2014" name="J. Gen. Appl. Microbiol.">
        <title>The early diverging ascomycetous budding yeast Saitoella complicata has three histone deacetylases belonging to the Clr6, Hos2, and Rpd3 lineages.</title>
        <authorList>
            <person name="Nishida H."/>
            <person name="Matsumoto T."/>
            <person name="Kondo S."/>
            <person name="Hamamoto M."/>
            <person name="Yoshikawa H."/>
        </authorList>
    </citation>
    <scope>NUCLEOTIDE SEQUENCE [LARGE SCALE GENOMIC DNA]</scope>
    <source>
        <strain evidence="1 2">NRRL Y-17804</strain>
    </source>
</reference>
<dbReference type="EMBL" id="BACD03000004">
    <property type="protein sequence ID" value="GAO46577.1"/>
    <property type="molecule type" value="Genomic_DNA"/>
</dbReference>
<proteinExistence type="predicted"/>
<dbReference type="AlphaFoldDB" id="A0A0E9N9L0"/>
<accession>A0A0E9N9L0</accession>
<sequence length="76" mass="8579">MGRASRACPTSELAPELRYPKFRVLNARQGSSTQLPLPLPHLIPRLRGPIILLYYESCPTPVRTDSRLPFPSSFED</sequence>
<reference evidence="1 2" key="3">
    <citation type="journal article" date="2015" name="Genome Announc.">
        <title>Draft Genome Sequence of the Archiascomycetous Yeast Saitoella complicata.</title>
        <authorList>
            <person name="Yamauchi K."/>
            <person name="Kondo S."/>
            <person name="Hamamoto M."/>
            <person name="Takahashi Y."/>
            <person name="Ogura Y."/>
            <person name="Hayashi T."/>
            <person name="Nishida H."/>
        </authorList>
    </citation>
    <scope>NUCLEOTIDE SEQUENCE [LARGE SCALE GENOMIC DNA]</scope>
    <source>
        <strain evidence="1 2">NRRL Y-17804</strain>
    </source>
</reference>
<reference evidence="1 2" key="1">
    <citation type="journal article" date="2011" name="J. Gen. Appl. Microbiol.">
        <title>Draft genome sequencing of the enigmatic yeast Saitoella complicata.</title>
        <authorList>
            <person name="Nishida H."/>
            <person name="Hamamoto M."/>
            <person name="Sugiyama J."/>
        </authorList>
    </citation>
    <scope>NUCLEOTIDE SEQUENCE [LARGE SCALE GENOMIC DNA]</scope>
    <source>
        <strain evidence="1 2">NRRL Y-17804</strain>
    </source>
</reference>
<organism evidence="1 2">
    <name type="scientific">Saitoella complicata (strain BCRC 22490 / CBS 7301 / JCM 7358 / NBRC 10748 / NRRL Y-17804)</name>
    <dbReference type="NCBI Taxonomy" id="698492"/>
    <lineage>
        <taxon>Eukaryota</taxon>
        <taxon>Fungi</taxon>
        <taxon>Dikarya</taxon>
        <taxon>Ascomycota</taxon>
        <taxon>Taphrinomycotina</taxon>
        <taxon>Taphrinomycotina incertae sedis</taxon>
        <taxon>Saitoella</taxon>
    </lineage>
</organism>
<gene>
    <name evidence="1" type="ORF">G7K_0806-t1</name>
</gene>